<dbReference type="OrthoDB" id="9990020at2"/>
<protein>
    <recommendedName>
        <fullName evidence="3">HEPN domain-containing protein</fullName>
    </recommendedName>
</protein>
<dbReference type="RefSeq" id="WP_144311169.1">
    <property type="nucleotide sequence ID" value="NZ_VMNK01000019.1"/>
</dbReference>
<keyword evidence="2" id="KW-1185">Reference proteome</keyword>
<gene>
    <name evidence="1" type="ORF">FHP91_19510</name>
</gene>
<accession>A0A557QFG8</accession>
<proteinExistence type="predicted"/>
<evidence type="ECO:0000313" key="1">
    <source>
        <dbReference type="EMBL" id="TVO51649.1"/>
    </source>
</evidence>
<evidence type="ECO:0008006" key="3">
    <source>
        <dbReference type="Google" id="ProtNLM"/>
    </source>
</evidence>
<name>A0A557QFG8_9RHOO</name>
<dbReference type="SUPFAM" id="SSF81593">
    <property type="entry name" value="Nucleotidyltransferase substrate binding subunit/domain"/>
    <property type="match status" value="1"/>
</dbReference>
<dbReference type="AlphaFoldDB" id="A0A557QFG8"/>
<comment type="caution">
    <text evidence="1">The sequence shown here is derived from an EMBL/GenBank/DDBJ whole genome shotgun (WGS) entry which is preliminary data.</text>
</comment>
<dbReference type="EMBL" id="VMNK01000019">
    <property type="protein sequence ID" value="TVO51649.1"/>
    <property type="molecule type" value="Genomic_DNA"/>
</dbReference>
<evidence type="ECO:0000313" key="2">
    <source>
        <dbReference type="Proteomes" id="UP000319502"/>
    </source>
</evidence>
<sequence length="142" mass="15344">MPRIVSPSAAESFLFAAQGLFDGAEALEAPSSRQPLACAFLSAQALECTLKAFLSHSGMDQRQLKSIGHNLEKLWTQAASAGLVVSEHPPHWCSMLNSAHDKPYYYRYPMGLNGMVFPPLGSVISGLKNVLIQVNTVVRGEA</sequence>
<reference evidence="1 2" key="1">
    <citation type="submission" date="2019-07" db="EMBL/GenBank/DDBJ databases">
        <title>The pathways for chlorine oxyanion respiration interact through the shared metabolite chlorate.</title>
        <authorList>
            <person name="Barnum T.P."/>
            <person name="Cheng Y."/>
            <person name="Hill K.A."/>
            <person name="Lucas L.N."/>
            <person name="Carlson H.K."/>
            <person name="Coates J.D."/>
        </authorList>
    </citation>
    <scope>NUCLEOTIDE SEQUENCE [LARGE SCALE GENOMIC DNA]</scope>
    <source>
        <strain evidence="1 2">SFB-3</strain>
    </source>
</reference>
<dbReference type="Gene3D" id="1.20.120.330">
    <property type="entry name" value="Nucleotidyltransferases domain 2"/>
    <property type="match status" value="1"/>
</dbReference>
<organism evidence="1 2">
    <name type="scientific">Denitromonas halophila</name>
    <dbReference type="NCBI Taxonomy" id="1629404"/>
    <lineage>
        <taxon>Bacteria</taxon>
        <taxon>Pseudomonadati</taxon>
        <taxon>Pseudomonadota</taxon>
        <taxon>Betaproteobacteria</taxon>
        <taxon>Rhodocyclales</taxon>
        <taxon>Zoogloeaceae</taxon>
        <taxon>Denitromonas</taxon>
    </lineage>
</organism>
<dbReference type="Proteomes" id="UP000319502">
    <property type="component" value="Unassembled WGS sequence"/>
</dbReference>